<sequence>MCSGTYSFLKVVEPLQIRGLSHDRFRLSVFPVSLSGAVSEWFTTECISAIATWDELVERFTQKFYNLFDLDEEEEADDNEDPDEINDVPKIFRIDDDLFNFDTPLYIAFEEFIRLLKINSDLFTYIQEFKTYDEYEHELNYDETQGLNEQCSDIDGYCNGGELSRMVRVGRMTYFQDHKWYDGLIDGCLKKEALMQGTN</sequence>
<proteinExistence type="predicted"/>
<reference evidence="1" key="2">
    <citation type="submission" date="2022-01" db="EMBL/GenBank/DDBJ databases">
        <authorList>
            <person name="Yamashiro T."/>
            <person name="Shiraishi A."/>
            <person name="Satake H."/>
            <person name="Nakayama K."/>
        </authorList>
    </citation>
    <scope>NUCLEOTIDE SEQUENCE</scope>
</reference>
<dbReference type="EMBL" id="BQNB010019390">
    <property type="protein sequence ID" value="GJT84805.1"/>
    <property type="molecule type" value="Genomic_DNA"/>
</dbReference>
<accession>A0ABQ5HAT6</accession>
<evidence type="ECO:0000313" key="2">
    <source>
        <dbReference type="Proteomes" id="UP001151760"/>
    </source>
</evidence>
<comment type="caution">
    <text evidence="1">The sequence shown here is derived from an EMBL/GenBank/DDBJ whole genome shotgun (WGS) entry which is preliminary data.</text>
</comment>
<gene>
    <name evidence="1" type="ORF">Tco_1066522</name>
</gene>
<reference evidence="1" key="1">
    <citation type="journal article" date="2022" name="Int. J. Mol. Sci.">
        <title>Draft Genome of Tanacetum Coccineum: Genomic Comparison of Closely Related Tanacetum-Family Plants.</title>
        <authorList>
            <person name="Yamashiro T."/>
            <person name="Shiraishi A."/>
            <person name="Nakayama K."/>
            <person name="Satake H."/>
        </authorList>
    </citation>
    <scope>NUCLEOTIDE SEQUENCE</scope>
</reference>
<protein>
    <recommendedName>
        <fullName evidence="3">Retrotransposon gag domain-containing protein</fullName>
    </recommendedName>
</protein>
<keyword evidence="2" id="KW-1185">Reference proteome</keyword>
<evidence type="ECO:0000313" key="1">
    <source>
        <dbReference type="EMBL" id="GJT84805.1"/>
    </source>
</evidence>
<dbReference type="Proteomes" id="UP001151760">
    <property type="component" value="Unassembled WGS sequence"/>
</dbReference>
<evidence type="ECO:0008006" key="3">
    <source>
        <dbReference type="Google" id="ProtNLM"/>
    </source>
</evidence>
<name>A0ABQ5HAT6_9ASTR</name>
<organism evidence="1 2">
    <name type="scientific">Tanacetum coccineum</name>
    <dbReference type="NCBI Taxonomy" id="301880"/>
    <lineage>
        <taxon>Eukaryota</taxon>
        <taxon>Viridiplantae</taxon>
        <taxon>Streptophyta</taxon>
        <taxon>Embryophyta</taxon>
        <taxon>Tracheophyta</taxon>
        <taxon>Spermatophyta</taxon>
        <taxon>Magnoliopsida</taxon>
        <taxon>eudicotyledons</taxon>
        <taxon>Gunneridae</taxon>
        <taxon>Pentapetalae</taxon>
        <taxon>asterids</taxon>
        <taxon>campanulids</taxon>
        <taxon>Asterales</taxon>
        <taxon>Asteraceae</taxon>
        <taxon>Asteroideae</taxon>
        <taxon>Anthemideae</taxon>
        <taxon>Anthemidinae</taxon>
        <taxon>Tanacetum</taxon>
    </lineage>
</organism>